<evidence type="ECO:0000256" key="1">
    <source>
        <dbReference type="SAM" id="MobiDB-lite"/>
    </source>
</evidence>
<sequence length="146" mass="15355">MPETTPNSKGPAKVQMSPEQMASLGLTPTSGVAAPKEPALIPADQVKPEDAATLSIEYRDGRPVVVVSDGKYVPSELPVVNSSGAVYAARFAWVNGHAVLHTPDPSPAPSDPAPTPPQEWVALGDSYTAGAFLAVDRYEADDFTQR</sequence>
<feature type="region of interest" description="Disordered" evidence="1">
    <location>
        <begin position="1"/>
        <end position="35"/>
    </location>
</feature>
<keyword evidence="3" id="KW-1185">Reference proteome</keyword>
<comment type="caution">
    <text evidence="2">The sequence shown here is derived from an EMBL/GenBank/DDBJ whole genome shotgun (WGS) entry which is preliminary data.</text>
</comment>
<dbReference type="Proteomes" id="UP001422759">
    <property type="component" value="Unassembled WGS sequence"/>
</dbReference>
<feature type="region of interest" description="Disordered" evidence="1">
    <location>
        <begin position="100"/>
        <end position="120"/>
    </location>
</feature>
<protein>
    <submittedName>
        <fullName evidence="2">Uncharacterized protein</fullName>
    </submittedName>
</protein>
<feature type="compositionally biased region" description="Pro residues" evidence="1">
    <location>
        <begin position="104"/>
        <end position="117"/>
    </location>
</feature>
<gene>
    <name evidence="2" type="ORF">GCM10009760_51130</name>
</gene>
<evidence type="ECO:0000313" key="2">
    <source>
        <dbReference type="EMBL" id="GAA2153431.1"/>
    </source>
</evidence>
<reference evidence="2 3" key="1">
    <citation type="journal article" date="2019" name="Int. J. Syst. Evol. Microbiol.">
        <title>The Global Catalogue of Microorganisms (GCM) 10K type strain sequencing project: providing services to taxonomists for standard genome sequencing and annotation.</title>
        <authorList>
            <consortium name="The Broad Institute Genomics Platform"/>
            <consortium name="The Broad Institute Genome Sequencing Center for Infectious Disease"/>
            <person name="Wu L."/>
            <person name="Ma J."/>
        </authorList>
    </citation>
    <scope>NUCLEOTIDE SEQUENCE [LARGE SCALE GENOMIC DNA]</scope>
    <source>
        <strain evidence="2 3">JCM 14560</strain>
    </source>
</reference>
<proteinExistence type="predicted"/>
<name>A0ABN3A3U4_9ACTN</name>
<organism evidence="2 3">
    <name type="scientific">Kitasatospora kazusensis</name>
    <dbReference type="NCBI Taxonomy" id="407974"/>
    <lineage>
        <taxon>Bacteria</taxon>
        <taxon>Bacillati</taxon>
        <taxon>Actinomycetota</taxon>
        <taxon>Actinomycetes</taxon>
        <taxon>Kitasatosporales</taxon>
        <taxon>Streptomycetaceae</taxon>
        <taxon>Kitasatospora</taxon>
    </lineage>
</organism>
<evidence type="ECO:0000313" key="3">
    <source>
        <dbReference type="Proteomes" id="UP001422759"/>
    </source>
</evidence>
<dbReference type="RefSeq" id="WP_344468308.1">
    <property type="nucleotide sequence ID" value="NZ_BAAANT010000038.1"/>
</dbReference>
<dbReference type="EMBL" id="BAAANT010000038">
    <property type="protein sequence ID" value="GAA2153431.1"/>
    <property type="molecule type" value="Genomic_DNA"/>
</dbReference>
<accession>A0ABN3A3U4</accession>